<evidence type="ECO:0000313" key="1">
    <source>
        <dbReference type="EMBL" id="RNM30640.1"/>
    </source>
</evidence>
<dbReference type="AlphaFoldDB" id="A0A3N0I2C0"/>
<name>A0A3N0I2C0_9FIRM</name>
<protein>
    <submittedName>
        <fullName evidence="1">Uncharacterized protein</fullName>
    </submittedName>
</protein>
<reference evidence="1 2" key="1">
    <citation type="submission" date="2018-11" db="EMBL/GenBank/DDBJ databases">
        <title>Clostridium sp. nov., a member of the family Erysipelotrichaceae isolated from pig faeces.</title>
        <authorList>
            <person name="Chang Y.-H."/>
        </authorList>
    </citation>
    <scope>NUCLEOTIDE SEQUENCE [LARGE SCALE GENOMIC DNA]</scope>
    <source>
        <strain evidence="1 2">YH-panp20</strain>
    </source>
</reference>
<accession>A0A3N0I2C0</accession>
<dbReference type="EMBL" id="RJQC01000002">
    <property type="protein sequence ID" value="RNM30640.1"/>
    <property type="molecule type" value="Genomic_DNA"/>
</dbReference>
<evidence type="ECO:0000313" key="2">
    <source>
        <dbReference type="Proteomes" id="UP000276568"/>
    </source>
</evidence>
<dbReference type="Proteomes" id="UP000276568">
    <property type="component" value="Unassembled WGS sequence"/>
</dbReference>
<keyword evidence="2" id="KW-1185">Reference proteome</keyword>
<comment type="caution">
    <text evidence="1">The sequence shown here is derived from an EMBL/GenBank/DDBJ whole genome shotgun (WGS) entry which is preliminary data.</text>
</comment>
<gene>
    <name evidence="1" type="ORF">EDX97_07620</name>
</gene>
<proteinExistence type="predicted"/>
<organism evidence="1 2">
    <name type="scientific">Absicoccus porci</name>
    <dbReference type="NCBI Taxonomy" id="2486576"/>
    <lineage>
        <taxon>Bacteria</taxon>
        <taxon>Bacillati</taxon>
        <taxon>Bacillota</taxon>
        <taxon>Erysipelotrichia</taxon>
        <taxon>Erysipelotrichales</taxon>
        <taxon>Erysipelotrichaceae</taxon>
        <taxon>Absicoccus</taxon>
    </lineage>
</organism>
<sequence>MGKNMRILNSVCFIYIYLEDQMICSIARKFQLFKKSYELINGYSVDGNIFSLHFTAVDPNGPSKERQSRLRNSMKLKSLRRNKNYLHLPF</sequence>